<dbReference type="PANTHER" id="PTHR43133:SF62">
    <property type="entry name" value="RNA POLYMERASE SIGMA FACTOR SIGZ"/>
    <property type="match status" value="1"/>
</dbReference>
<evidence type="ECO:0000259" key="6">
    <source>
        <dbReference type="Pfam" id="PF08281"/>
    </source>
</evidence>
<gene>
    <name evidence="7" type="ORF">GRI43_07930</name>
</gene>
<keyword evidence="4" id="KW-0804">Transcription</keyword>
<protein>
    <submittedName>
        <fullName evidence="7">Sigma-70 family RNA polymerase sigma factor</fullName>
    </submittedName>
</protein>
<evidence type="ECO:0000313" key="7">
    <source>
        <dbReference type="EMBL" id="MXP47319.1"/>
    </source>
</evidence>
<sequence length="186" mass="20910">MNDAVRQREALKDDIVRLASGDRSALESIYQATSAKLFGICLRILGNRDEAEDALQDVYVSLWRSAGRYDPERASPITWLATFARNRAIDRLRSGKVQRGAVPVDEAAEIEDTAPLADELVETGQRNARIHHCLRELEEKTQDSIRTAFFHGKTYAELAEAKGVPLGTMKSWVRRGLAKLKRCLEK</sequence>
<dbReference type="AlphaFoldDB" id="A0A6I4UZ84"/>
<dbReference type="InterPro" id="IPR036388">
    <property type="entry name" value="WH-like_DNA-bd_sf"/>
</dbReference>
<dbReference type="Pfam" id="PF04542">
    <property type="entry name" value="Sigma70_r2"/>
    <property type="match status" value="1"/>
</dbReference>
<dbReference type="GO" id="GO:0006352">
    <property type="term" value="P:DNA-templated transcription initiation"/>
    <property type="evidence" value="ECO:0007669"/>
    <property type="project" value="InterPro"/>
</dbReference>
<keyword evidence="2" id="KW-0805">Transcription regulation</keyword>
<dbReference type="SUPFAM" id="SSF88659">
    <property type="entry name" value="Sigma3 and sigma4 domains of RNA polymerase sigma factors"/>
    <property type="match status" value="1"/>
</dbReference>
<name>A0A6I4UZ84_9SPHN</name>
<dbReference type="Gene3D" id="1.10.10.10">
    <property type="entry name" value="Winged helix-like DNA-binding domain superfamily/Winged helix DNA-binding domain"/>
    <property type="match status" value="1"/>
</dbReference>
<comment type="caution">
    <text evidence="7">The sequence shown here is derived from an EMBL/GenBank/DDBJ whole genome shotgun (WGS) entry which is preliminary data.</text>
</comment>
<accession>A0A6I4UZ84</accession>
<feature type="domain" description="RNA polymerase sigma factor 70 region 4 type 2" evidence="6">
    <location>
        <begin position="129"/>
        <end position="180"/>
    </location>
</feature>
<feature type="domain" description="RNA polymerase sigma-70 region 2" evidence="5">
    <location>
        <begin position="30"/>
        <end position="95"/>
    </location>
</feature>
<dbReference type="InterPro" id="IPR013249">
    <property type="entry name" value="RNA_pol_sigma70_r4_t2"/>
</dbReference>
<dbReference type="CDD" id="cd06171">
    <property type="entry name" value="Sigma70_r4"/>
    <property type="match status" value="1"/>
</dbReference>
<evidence type="ECO:0000256" key="2">
    <source>
        <dbReference type="ARBA" id="ARBA00023015"/>
    </source>
</evidence>
<reference evidence="7 8" key="1">
    <citation type="submission" date="2019-12" db="EMBL/GenBank/DDBJ databases">
        <title>Genomic-based taxomic classification of the family Erythrobacteraceae.</title>
        <authorList>
            <person name="Xu L."/>
        </authorList>
    </citation>
    <scope>NUCLEOTIDE SEQUENCE [LARGE SCALE GENOMIC DNA]</scope>
    <source>
        <strain evidence="7 8">SW-109</strain>
    </source>
</reference>
<dbReference type="InterPro" id="IPR039425">
    <property type="entry name" value="RNA_pol_sigma-70-like"/>
</dbReference>
<dbReference type="InterPro" id="IPR014284">
    <property type="entry name" value="RNA_pol_sigma-70_dom"/>
</dbReference>
<dbReference type="OrthoDB" id="9784272at2"/>
<dbReference type="GO" id="GO:0016987">
    <property type="term" value="F:sigma factor activity"/>
    <property type="evidence" value="ECO:0007669"/>
    <property type="project" value="UniProtKB-KW"/>
</dbReference>
<dbReference type="NCBIfam" id="TIGR02937">
    <property type="entry name" value="sigma70-ECF"/>
    <property type="match status" value="1"/>
</dbReference>
<dbReference type="InterPro" id="IPR013324">
    <property type="entry name" value="RNA_pol_sigma_r3/r4-like"/>
</dbReference>
<comment type="similarity">
    <text evidence="1">Belongs to the sigma-70 factor family. ECF subfamily.</text>
</comment>
<dbReference type="InterPro" id="IPR013325">
    <property type="entry name" value="RNA_pol_sigma_r2"/>
</dbReference>
<keyword evidence="3" id="KW-0731">Sigma factor</keyword>
<dbReference type="EMBL" id="WTYP01000001">
    <property type="protein sequence ID" value="MXP47319.1"/>
    <property type="molecule type" value="Genomic_DNA"/>
</dbReference>
<evidence type="ECO:0000256" key="3">
    <source>
        <dbReference type="ARBA" id="ARBA00023082"/>
    </source>
</evidence>
<dbReference type="RefSeq" id="WP_160730450.1">
    <property type="nucleotide sequence ID" value="NZ_CANLWR010000001.1"/>
</dbReference>
<dbReference type="InterPro" id="IPR007627">
    <property type="entry name" value="RNA_pol_sigma70_r2"/>
</dbReference>
<evidence type="ECO:0000256" key="4">
    <source>
        <dbReference type="ARBA" id="ARBA00023163"/>
    </source>
</evidence>
<organism evidence="7 8">
    <name type="scientific">Pontixanthobacter luteolus</name>
    <dbReference type="NCBI Taxonomy" id="295089"/>
    <lineage>
        <taxon>Bacteria</taxon>
        <taxon>Pseudomonadati</taxon>
        <taxon>Pseudomonadota</taxon>
        <taxon>Alphaproteobacteria</taxon>
        <taxon>Sphingomonadales</taxon>
        <taxon>Erythrobacteraceae</taxon>
        <taxon>Pontixanthobacter</taxon>
    </lineage>
</organism>
<dbReference type="GO" id="GO:0003677">
    <property type="term" value="F:DNA binding"/>
    <property type="evidence" value="ECO:0007669"/>
    <property type="project" value="InterPro"/>
</dbReference>
<dbReference type="Pfam" id="PF08281">
    <property type="entry name" value="Sigma70_r4_2"/>
    <property type="match status" value="1"/>
</dbReference>
<keyword evidence="8" id="KW-1185">Reference proteome</keyword>
<evidence type="ECO:0000259" key="5">
    <source>
        <dbReference type="Pfam" id="PF04542"/>
    </source>
</evidence>
<proteinExistence type="inferred from homology"/>
<evidence type="ECO:0000256" key="1">
    <source>
        <dbReference type="ARBA" id="ARBA00010641"/>
    </source>
</evidence>
<dbReference type="PANTHER" id="PTHR43133">
    <property type="entry name" value="RNA POLYMERASE ECF-TYPE SIGMA FACTO"/>
    <property type="match status" value="1"/>
</dbReference>
<dbReference type="Gene3D" id="1.10.1740.10">
    <property type="match status" value="1"/>
</dbReference>
<dbReference type="Proteomes" id="UP000471435">
    <property type="component" value="Unassembled WGS sequence"/>
</dbReference>
<dbReference type="SUPFAM" id="SSF88946">
    <property type="entry name" value="Sigma2 domain of RNA polymerase sigma factors"/>
    <property type="match status" value="1"/>
</dbReference>
<evidence type="ECO:0000313" key="8">
    <source>
        <dbReference type="Proteomes" id="UP000471435"/>
    </source>
</evidence>